<name>A0A0E9PT91_ANGAN</name>
<dbReference type="EMBL" id="GBXM01100741">
    <property type="protein sequence ID" value="JAH07836.1"/>
    <property type="molecule type" value="Transcribed_RNA"/>
</dbReference>
<organism evidence="1">
    <name type="scientific">Anguilla anguilla</name>
    <name type="common">European freshwater eel</name>
    <name type="synonym">Muraena anguilla</name>
    <dbReference type="NCBI Taxonomy" id="7936"/>
    <lineage>
        <taxon>Eukaryota</taxon>
        <taxon>Metazoa</taxon>
        <taxon>Chordata</taxon>
        <taxon>Craniata</taxon>
        <taxon>Vertebrata</taxon>
        <taxon>Euteleostomi</taxon>
        <taxon>Actinopterygii</taxon>
        <taxon>Neopterygii</taxon>
        <taxon>Teleostei</taxon>
        <taxon>Anguilliformes</taxon>
        <taxon>Anguillidae</taxon>
        <taxon>Anguilla</taxon>
    </lineage>
</organism>
<sequence>MTKNFNTNRALPMKHSAL</sequence>
<reference evidence="1" key="1">
    <citation type="submission" date="2014-11" db="EMBL/GenBank/DDBJ databases">
        <authorList>
            <person name="Amaro Gonzalez C."/>
        </authorList>
    </citation>
    <scope>NUCLEOTIDE SEQUENCE</scope>
</reference>
<dbReference type="AlphaFoldDB" id="A0A0E9PT91"/>
<proteinExistence type="predicted"/>
<accession>A0A0E9PT91</accession>
<evidence type="ECO:0000313" key="1">
    <source>
        <dbReference type="EMBL" id="JAH07836.1"/>
    </source>
</evidence>
<protein>
    <submittedName>
        <fullName evidence="1">Uncharacterized protein</fullName>
    </submittedName>
</protein>
<reference evidence="1" key="2">
    <citation type="journal article" date="2015" name="Fish Shellfish Immunol.">
        <title>Early steps in the European eel (Anguilla anguilla)-Vibrio vulnificus interaction in the gills: Role of the RtxA13 toxin.</title>
        <authorList>
            <person name="Callol A."/>
            <person name="Pajuelo D."/>
            <person name="Ebbesson L."/>
            <person name="Teles M."/>
            <person name="MacKenzie S."/>
            <person name="Amaro C."/>
        </authorList>
    </citation>
    <scope>NUCLEOTIDE SEQUENCE</scope>
</reference>